<dbReference type="InterPro" id="IPR036396">
    <property type="entry name" value="Cyt_P450_sf"/>
</dbReference>
<reference evidence="4" key="2">
    <citation type="journal article" date="2021" name="Genome Biol. Evol.">
        <title>Developing a high-quality reference genome for a parasitic bivalve with doubly uniparental inheritance (Bivalvia: Unionida).</title>
        <authorList>
            <person name="Smith C.H."/>
        </authorList>
    </citation>
    <scope>NUCLEOTIDE SEQUENCE</scope>
    <source>
        <strain evidence="4">CHS0354</strain>
        <tissue evidence="4">Mantle</tissue>
    </source>
</reference>
<feature type="binding site" description="axial binding residue" evidence="2">
    <location>
        <position position="84"/>
    </location>
    <ligand>
        <name>heme</name>
        <dbReference type="ChEBI" id="CHEBI:30413"/>
    </ligand>
    <ligandPart>
        <name>Fe</name>
        <dbReference type="ChEBI" id="CHEBI:18248"/>
    </ligandPart>
</feature>
<keyword evidence="3" id="KW-0503">Monooxygenase</keyword>
<dbReference type="AlphaFoldDB" id="A0AAE0VXK8"/>
<dbReference type="PRINTS" id="PR00385">
    <property type="entry name" value="P450"/>
</dbReference>
<dbReference type="SUPFAM" id="SSF48264">
    <property type="entry name" value="Cytochrome P450"/>
    <property type="match status" value="1"/>
</dbReference>
<dbReference type="Proteomes" id="UP001195483">
    <property type="component" value="Unassembled WGS sequence"/>
</dbReference>
<dbReference type="InterPro" id="IPR001128">
    <property type="entry name" value="Cyt_P450"/>
</dbReference>
<evidence type="ECO:0000256" key="1">
    <source>
        <dbReference type="ARBA" id="ARBA00010617"/>
    </source>
</evidence>
<comment type="similarity">
    <text evidence="1 3">Belongs to the cytochrome P450 family.</text>
</comment>
<evidence type="ECO:0000313" key="5">
    <source>
        <dbReference type="Proteomes" id="UP001195483"/>
    </source>
</evidence>
<keyword evidence="2 3" id="KW-0408">Iron</keyword>
<name>A0AAE0VXK8_9BIVA</name>
<dbReference type="PANTHER" id="PTHR24291">
    <property type="entry name" value="CYTOCHROME P450 FAMILY 4"/>
    <property type="match status" value="1"/>
</dbReference>
<accession>A0AAE0VXK8</accession>
<evidence type="ECO:0008006" key="6">
    <source>
        <dbReference type="Google" id="ProtNLM"/>
    </source>
</evidence>
<keyword evidence="2 3" id="KW-0479">Metal-binding</keyword>
<dbReference type="GO" id="GO:0004497">
    <property type="term" value="F:monooxygenase activity"/>
    <property type="evidence" value="ECO:0007669"/>
    <property type="project" value="UniProtKB-KW"/>
</dbReference>
<dbReference type="GO" id="GO:0016705">
    <property type="term" value="F:oxidoreductase activity, acting on paired donors, with incorporation or reduction of molecular oxygen"/>
    <property type="evidence" value="ECO:0007669"/>
    <property type="project" value="InterPro"/>
</dbReference>
<comment type="caution">
    <text evidence="4">The sequence shown here is derived from an EMBL/GenBank/DDBJ whole genome shotgun (WGS) entry which is preliminary data.</text>
</comment>
<evidence type="ECO:0000313" key="4">
    <source>
        <dbReference type="EMBL" id="KAK3594328.1"/>
    </source>
</evidence>
<dbReference type="GO" id="GO:0020037">
    <property type="term" value="F:heme binding"/>
    <property type="evidence" value="ECO:0007669"/>
    <property type="project" value="InterPro"/>
</dbReference>
<keyword evidence="5" id="KW-1185">Reference proteome</keyword>
<reference evidence="4" key="3">
    <citation type="submission" date="2023-05" db="EMBL/GenBank/DDBJ databases">
        <authorList>
            <person name="Smith C.H."/>
        </authorList>
    </citation>
    <scope>NUCLEOTIDE SEQUENCE</scope>
    <source>
        <strain evidence="4">CHS0354</strain>
        <tissue evidence="4">Mantle</tissue>
    </source>
</reference>
<gene>
    <name evidence="4" type="ORF">CHS0354_024264</name>
</gene>
<dbReference type="InterPro" id="IPR017972">
    <property type="entry name" value="Cyt_P450_CS"/>
</dbReference>
<proteinExistence type="inferred from homology"/>
<dbReference type="GO" id="GO:0005506">
    <property type="term" value="F:iron ion binding"/>
    <property type="evidence" value="ECO:0007669"/>
    <property type="project" value="InterPro"/>
</dbReference>
<comment type="cofactor">
    <cofactor evidence="2">
        <name>heme</name>
        <dbReference type="ChEBI" id="CHEBI:30413"/>
    </cofactor>
</comment>
<dbReference type="Pfam" id="PF00067">
    <property type="entry name" value="p450"/>
    <property type="match status" value="1"/>
</dbReference>
<dbReference type="Gene3D" id="1.10.630.10">
    <property type="entry name" value="Cytochrome P450"/>
    <property type="match status" value="1"/>
</dbReference>
<organism evidence="4 5">
    <name type="scientific">Potamilus streckersoni</name>
    <dbReference type="NCBI Taxonomy" id="2493646"/>
    <lineage>
        <taxon>Eukaryota</taxon>
        <taxon>Metazoa</taxon>
        <taxon>Spiralia</taxon>
        <taxon>Lophotrochozoa</taxon>
        <taxon>Mollusca</taxon>
        <taxon>Bivalvia</taxon>
        <taxon>Autobranchia</taxon>
        <taxon>Heteroconchia</taxon>
        <taxon>Palaeoheterodonta</taxon>
        <taxon>Unionida</taxon>
        <taxon>Unionoidea</taxon>
        <taxon>Unionidae</taxon>
        <taxon>Ambleminae</taxon>
        <taxon>Lampsilini</taxon>
        <taxon>Potamilus</taxon>
    </lineage>
</organism>
<dbReference type="InterPro" id="IPR002401">
    <property type="entry name" value="Cyt_P450_E_grp-I"/>
</dbReference>
<evidence type="ECO:0000256" key="2">
    <source>
        <dbReference type="PIRSR" id="PIRSR602401-1"/>
    </source>
</evidence>
<dbReference type="PRINTS" id="PR00463">
    <property type="entry name" value="EP450I"/>
</dbReference>
<keyword evidence="2 3" id="KW-0349">Heme</keyword>
<evidence type="ECO:0000256" key="3">
    <source>
        <dbReference type="RuleBase" id="RU000461"/>
    </source>
</evidence>
<dbReference type="InterPro" id="IPR050196">
    <property type="entry name" value="Cytochrome_P450_Monoox"/>
</dbReference>
<dbReference type="PANTHER" id="PTHR24291:SF201">
    <property type="entry name" value="CYTOCHROME P450, FAMILY 4, SUBFAMILY B, POLYPEPTIDE 7"/>
    <property type="match status" value="1"/>
</dbReference>
<dbReference type="PROSITE" id="PS00086">
    <property type="entry name" value="CYTOCHROME_P450"/>
    <property type="match status" value="1"/>
</dbReference>
<keyword evidence="3" id="KW-0560">Oxidoreductase</keyword>
<sequence>MCLQESMRLYPPVPNISRFTEKPIALPEGRLIPEGVRVGVSIFALQRHPDIWAKPDEYDPLRFSKDVTRSSIYYMPFSIGPRNCIGQQFAYTQIRIVVAMILRRFRLSLDPDREAEPEIALILRSKNGLYLKIQAISG</sequence>
<protein>
    <recommendedName>
        <fullName evidence="6">Cytochrome P450</fullName>
    </recommendedName>
</protein>
<reference evidence="4" key="1">
    <citation type="journal article" date="2021" name="Genome Biol. Evol.">
        <title>A High-Quality Reference Genome for a Parasitic Bivalve with Doubly Uniparental Inheritance (Bivalvia: Unionida).</title>
        <authorList>
            <person name="Smith C.H."/>
        </authorList>
    </citation>
    <scope>NUCLEOTIDE SEQUENCE</scope>
    <source>
        <strain evidence="4">CHS0354</strain>
    </source>
</reference>
<dbReference type="EMBL" id="JAEAOA010001436">
    <property type="protein sequence ID" value="KAK3594328.1"/>
    <property type="molecule type" value="Genomic_DNA"/>
</dbReference>